<dbReference type="AlphaFoldDB" id="G3XNH0"/>
<comment type="caution">
    <text evidence="8">The sequence shown here is derived from an EMBL/GenBank/DDBJ whole genome shotgun (WGS) entry which is preliminary data.</text>
</comment>
<reference evidence="8 9" key="1">
    <citation type="journal article" date="2011" name="Genome Res.">
        <title>Comparative genomics of citric-acid-producing Aspergillus niger ATCC 1015 versus enzyme-producing CBS 513.88.</title>
        <authorList>
            <person name="Andersen M.R."/>
            <person name="Salazar M.P."/>
            <person name="Schaap P.J."/>
            <person name="van de Vondervoort P.J."/>
            <person name="Culley D."/>
            <person name="Thykaer J."/>
            <person name="Frisvad J.C."/>
            <person name="Nielsen K.F."/>
            <person name="Albang R."/>
            <person name="Albermann K."/>
            <person name="Berka R.M."/>
            <person name="Braus G.H."/>
            <person name="Braus-Stromeyer S.A."/>
            <person name="Corrochano L.M."/>
            <person name="Dai Z."/>
            <person name="van Dijck P.W."/>
            <person name="Hofmann G."/>
            <person name="Lasure L.L."/>
            <person name="Magnuson J.K."/>
            <person name="Menke H."/>
            <person name="Meijer M."/>
            <person name="Meijer S.L."/>
            <person name="Nielsen J.B."/>
            <person name="Nielsen M.L."/>
            <person name="van Ooyen A.J."/>
            <person name="Pel H.J."/>
            <person name="Poulsen L."/>
            <person name="Samson R.A."/>
            <person name="Stam H."/>
            <person name="Tsang A."/>
            <person name="van den Brink J.M."/>
            <person name="Atkins A."/>
            <person name="Aerts A."/>
            <person name="Shapiro H."/>
            <person name="Pangilinan J."/>
            <person name="Salamov A."/>
            <person name="Lou Y."/>
            <person name="Lindquist E."/>
            <person name="Lucas S."/>
            <person name="Grimwood J."/>
            <person name="Grigoriev I.V."/>
            <person name="Kubicek C.P."/>
            <person name="Martinez D."/>
            <person name="van Peij N.N."/>
            <person name="Roubos J.A."/>
            <person name="Nielsen J."/>
            <person name="Baker S.E."/>
        </authorList>
    </citation>
    <scope>NUCLEOTIDE SEQUENCE [LARGE SCALE GENOMIC DNA]</scope>
    <source>
        <strain evidence="9">ATCC 1015 / CBS 113.46 / FGSC A1144 / LSHB Ac4 / NCTC 3858a / NRRL 328 / USDA 3528.7</strain>
    </source>
</reference>
<dbReference type="GO" id="GO:0032153">
    <property type="term" value="C:cell division site"/>
    <property type="evidence" value="ECO:0007669"/>
    <property type="project" value="TreeGrafter"/>
</dbReference>
<keyword evidence="3" id="KW-0863">Zinc-finger</keyword>
<feature type="compositionally biased region" description="Basic and acidic residues" evidence="6">
    <location>
        <begin position="269"/>
        <end position="281"/>
    </location>
</feature>
<feature type="region of interest" description="Disordered" evidence="6">
    <location>
        <begin position="262"/>
        <end position="406"/>
    </location>
</feature>
<feature type="compositionally biased region" description="Basic and acidic residues" evidence="6">
    <location>
        <begin position="373"/>
        <end position="383"/>
    </location>
</feature>
<keyword evidence="4" id="KW-0833">Ubl conjugation pathway</keyword>
<dbReference type="GO" id="GO:0061630">
    <property type="term" value="F:ubiquitin protein ligase activity"/>
    <property type="evidence" value="ECO:0007669"/>
    <property type="project" value="TreeGrafter"/>
</dbReference>
<evidence type="ECO:0000256" key="2">
    <source>
        <dbReference type="ARBA" id="ARBA00022723"/>
    </source>
</evidence>
<evidence type="ECO:0000259" key="7">
    <source>
        <dbReference type="PROSITE" id="PS50006"/>
    </source>
</evidence>
<feature type="compositionally biased region" description="Polar residues" evidence="6">
    <location>
        <begin position="282"/>
        <end position="292"/>
    </location>
</feature>
<evidence type="ECO:0000256" key="5">
    <source>
        <dbReference type="ARBA" id="ARBA00022833"/>
    </source>
</evidence>
<dbReference type="GO" id="GO:0006511">
    <property type="term" value="P:ubiquitin-dependent protein catabolic process"/>
    <property type="evidence" value="ECO:0007669"/>
    <property type="project" value="TreeGrafter"/>
</dbReference>
<evidence type="ECO:0000256" key="1">
    <source>
        <dbReference type="ARBA" id="ARBA00022679"/>
    </source>
</evidence>
<feature type="compositionally biased region" description="Polar residues" evidence="6">
    <location>
        <begin position="357"/>
        <end position="370"/>
    </location>
</feature>
<proteinExistence type="predicted"/>
<keyword evidence="2" id="KW-0479">Metal-binding</keyword>
<dbReference type="SUPFAM" id="SSF49879">
    <property type="entry name" value="SMAD/FHA domain"/>
    <property type="match status" value="1"/>
</dbReference>
<dbReference type="EMBL" id="ACJE01000002">
    <property type="protein sequence ID" value="EHA27914.1"/>
    <property type="molecule type" value="Genomic_DNA"/>
</dbReference>
<dbReference type="PANTHER" id="PTHR15067:SF7">
    <property type="entry name" value="E3 UBIQUITIN-PROTEIN LIGASE DMA1-RELATED"/>
    <property type="match status" value="1"/>
</dbReference>
<dbReference type="InterPro" id="IPR008984">
    <property type="entry name" value="SMAD_FHA_dom_sf"/>
</dbReference>
<evidence type="ECO:0000313" key="9">
    <source>
        <dbReference type="Proteomes" id="UP000009038"/>
    </source>
</evidence>
<dbReference type="PROSITE" id="PS50006">
    <property type="entry name" value="FHA_DOMAIN"/>
    <property type="match status" value="1"/>
</dbReference>
<dbReference type="Gene3D" id="2.60.200.20">
    <property type="match status" value="1"/>
</dbReference>
<dbReference type="GO" id="GO:0005829">
    <property type="term" value="C:cytosol"/>
    <property type="evidence" value="ECO:0007669"/>
    <property type="project" value="TreeGrafter"/>
</dbReference>
<feature type="non-terminal residue" evidence="8">
    <location>
        <position position="406"/>
    </location>
</feature>
<feature type="compositionally biased region" description="Basic and acidic residues" evidence="6">
    <location>
        <begin position="322"/>
        <end position="334"/>
    </location>
</feature>
<dbReference type="OrthoDB" id="687730at2759"/>
<dbReference type="FunFam" id="2.60.200.20:FF:000030">
    <property type="entry name" value="FHA domain-containing protein"/>
    <property type="match status" value="1"/>
</dbReference>
<evidence type="ECO:0000256" key="4">
    <source>
        <dbReference type="ARBA" id="ARBA00022786"/>
    </source>
</evidence>
<evidence type="ECO:0000256" key="6">
    <source>
        <dbReference type="SAM" id="MobiDB-lite"/>
    </source>
</evidence>
<keyword evidence="5" id="KW-0862">Zinc</keyword>
<name>G3XNH0_ASPNA</name>
<dbReference type="STRING" id="380704.G3XNH0"/>
<accession>G3XNH0</accession>
<dbReference type="GO" id="GO:0000151">
    <property type="term" value="C:ubiquitin ligase complex"/>
    <property type="evidence" value="ECO:0007669"/>
    <property type="project" value="TreeGrafter"/>
</dbReference>
<dbReference type="Proteomes" id="UP000009038">
    <property type="component" value="Unassembled WGS sequence"/>
</dbReference>
<gene>
    <name evidence="8" type="ORF">ASPNIDRAFT_201697</name>
</gene>
<sequence>MARPRGASQALDARPDLDATTPSASNLHAGALDSSDPVMSENPSTASPRPKQKATIRFFPHQDSHQSSRPSLPFIPVSRTLPSESCVIRVGRYSERDGLPVANPTDPSDAPVGFKSKVVSRKHCEFLYLNGQWHIKDVGSSSGTFLNHMRLSQPNMPSRLYTVKDGDIVQLGIDFRGGEEMIFRCVRIRIECNRSWQQQPNEFNKNTESLIRNLGKGDTADYSGCRECSICLGSVLVYYPMFQCPNCRAYTDLSAEVDDTNDFDEEDEKKDTPEDKQDTTDASRSQTNSPQLEAQPAPSGDEPRQDNLPAEAGLAANIESMRLQDTDASDDARRPRAPTSNNDGASANADNEVPGWQSVTQSPNALQTRQSHLRADTPVRSESSDDNPLTPLNDSGPLALDGRAAM</sequence>
<dbReference type="SMART" id="SM00240">
    <property type="entry name" value="FHA"/>
    <property type="match status" value="1"/>
</dbReference>
<organism evidence="8 9">
    <name type="scientific">Aspergillus niger (strain ATCC 1015 / CBS 113.46 / FGSC A1144 / LSHB Ac4 / NCTC 3858a / NRRL 328 / USDA 3528.7)</name>
    <dbReference type="NCBI Taxonomy" id="380704"/>
    <lineage>
        <taxon>Eukaryota</taxon>
        <taxon>Fungi</taxon>
        <taxon>Dikarya</taxon>
        <taxon>Ascomycota</taxon>
        <taxon>Pezizomycotina</taxon>
        <taxon>Eurotiomycetes</taxon>
        <taxon>Eurotiomycetidae</taxon>
        <taxon>Eurotiales</taxon>
        <taxon>Aspergillaceae</taxon>
        <taxon>Aspergillus</taxon>
        <taxon>Aspergillus subgen. Circumdati</taxon>
    </lineage>
</organism>
<dbReference type="GO" id="GO:0008270">
    <property type="term" value="F:zinc ion binding"/>
    <property type="evidence" value="ECO:0007669"/>
    <property type="project" value="UniProtKB-KW"/>
</dbReference>
<dbReference type="GO" id="GO:0016567">
    <property type="term" value="P:protein ubiquitination"/>
    <property type="evidence" value="ECO:0007669"/>
    <property type="project" value="TreeGrafter"/>
</dbReference>
<feature type="compositionally biased region" description="Low complexity" evidence="6">
    <location>
        <begin position="340"/>
        <end position="351"/>
    </location>
</feature>
<dbReference type="Pfam" id="PF00498">
    <property type="entry name" value="FHA"/>
    <property type="match status" value="1"/>
</dbReference>
<evidence type="ECO:0000313" key="8">
    <source>
        <dbReference type="EMBL" id="EHA27914.1"/>
    </source>
</evidence>
<keyword evidence="1" id="KW-0808">Transferase</keyword>
<feature type="region of interest" description="Disordered" evidence="6">
    <location>
        <begin position="1"/>
        <end position="52"/>
    </location>
</feature>
<feature type="domain" description="FHA" evidence="7">
    <location>
        <begin position="88"/>
        <end position="151"/>
    </location>
</feature>
<dbReference type="InterPro" id="IPR000253">
    <property type="entry name" value="FHA_dom"/>
</dbReference>
<dbReference type="HOGENOM" id="CLU_017542_1_0_1"/>
<protein>
    <recommendedName>
        <fullName evidence="7">FHA domain-containing protein</fullName>
    </recommendedName>
</protein>
<dbReference type="PANTHER" id="PTHR15067">
    <property type="entry name" value="E3 UBIQUITIN-PROTEIN LIGASE RNF8"/>
    <property type="match status" value="1"/>
</dbReference>
<evidence type="ECO:0000256" key="3">
    <source>
        <dbReference type="ARBA" id="ARBA00022771"/>
    </source>
</evidence>